<feature type="region of interest" description="Disordered" evidence="2">
    <location>
        <begin position="151"/>
        <end position="171"/>
    </location>
</feature>
<dbReference type="Proteomes" id="UP000553888">
    <property type="component" value="Unassembled WGS sequence"/>
</dbReference>
<keyword evidence="1" id="KW-0175">Coiled coil</keyword>
<gene>
    <name evidence="4" type="ORF">BJ979_002020</name>
</gene>
<evidence type="ECO:0000256" key="1">
    <source>
        <dbReference type="SAM" id="Coils"/>
    </source>
</evidence>
<keyword evidence="5" id="KW-1185">Reference proteome</keyword>
<reference evidence="4 5" key="1">
    <citation type="submission" date="2020-07" db="EMBL/GenBank/DDBJ databases">
        <title>Sequencing the genomes of 1000 actinobacteria strains.</title>
        <authorList>
            <person name="Klenk H.-P."/>
        </authorList>
    </citation>
    <scope>NUCLEOTIDE SEQUENCE [LARGE SCALE GENOMIC DNA]</scope>
    <source>
        <strain evidence="4 5">DSM 23141</strain>
    </source>
</reference>
<keyword evidence="3" id="KW-0812">Transmembrane</keyword>
<accession>A0A852YDM2</accession>
<evidence type="ECO:0000313" key="5">
    <source>
        <dbReference type="Proteomes" id="UP000553888"/>
    </source>
</evidence>
<keyword evidence="3" id="KW-1133">Transmembrane helix</keyword>
<dbReference type="EMBL" id="JACBZY010000001">
    <property type="protein sequence ID" value="NYG99394.1"/>
    <property type="molecule type" value="Genomic_DNA"/>
</dbReference>
<keyword evidence="3" id="KW-0472">Membrane</keyword>
<proteinExistence type="predicted"/>
<sequence>MTRRPRIIRVPVAMEGETRAAAWLRSFRLSGFALSVLLLIVAALVVLAPGLKTFVEQRTQIAALQKQVDDAQTQVDDLNGEVDRWSDPAYIEAQARGRLYYVIPGDVTYLVTGTTDAPAATDSQPISDEIQTTQIDWVSSLLSSLYTAGTTQAPASKLGSPAIDDPTKNQQ</sequence>
<dbReference type="GO" id="GO:0051301">
    <property type="term" value="P:cell division"/>
    <property type="evidence" value="ECO:0007669"/>
    <property type="project" value="UniProtKB-KW"/>
</dbReference>
<comment type="caution">
    <text evidence="4">The sequence shown here is derived from an EMBL/GenBank/DDBJ whole genome shotgun (WGS) entry which is preliminary data.</text>
</comment>
<name>A0A852YDM2_9MICO</name>
<dbReference type="RefSeq" id="WP_343046660.1">
    <property type="nucleotide sequence ID" value="NZ_JACBZY010000001.1"/>
</dbReference>
<evidence type="ECO:0000313" key="4">
    <source>
        <dbReference type="EMBL" id="NYG99394.1"/>
    </source>
</evidence>
<dbReference type="AlphaFoldDB" id="A0A852YDM2"/>
<evidence type="ECO:0000256" key="3">
    <source>
        <dbReference type="SAM" id="Phobius"/>
    </source>
</evidence>
<evidence type="ECO:0000256" key="2">
    <source>
        <dbReference type="SAM" id="MobiDB-lite"/>
    </source>
</evidence>
<organism evidence="4 5">
    <name type="scientific">Schumannella luteola</name>
    <dbReference type="NCBI Taxonomy" id="472059"/>
    <lineage>
        <taxon>Bacteria</taxon>
        <taxon>Bacillati</taxon>
        <taxon>Actinomycetota</taxon>
        <taxon>Actinomycetes</taxon>
        <taxon>Micrococcales</taxon>
        <taxon>Microbacteriaceae</taxon>
        <taxon>Schumannella</taxon>
    </lineage>
</organism>
<keyword evidence="4" id="KW-0132">Cell division</keyword>
<dbReference type="InterPro" id="IPR007060">
    <property type="entry name" value="FtsL/DivIC"/>
</dbReference>
<keyword evidence="4" id="KW-0131">Cell cycle</keyword>
<protein>
    <submittedName>
        <fullName evidence="4">Cell division protein FtsB</fullName>
    </submittedName>
</protein>
<feature type="coiled-coil region" evidence="1">
    <location>
        <begin position="54"/>
        <end position="81"/>
    </location>
</feature>
<feature type="transmembrane region" description="Helical" evidence="3">
    <location>
        <begin position="29"/>
        <end position="51"/>
    </location>
</feature>
<dbReference type="Pfam" id="PF04977">
    <property type="entry name" value="DivIC"/>
    <property type="match status" value="1"/>
</dbReference>